<dbReference type="Proteomes" id="UP000800200">
    <property type="component" value="Unassembled WGS sequence"/>
</dbReference>
<dbReference type="SUPFAM" id="SSF48403">
    <property type="entry name" value="Ankyrin repeat"/>
    <property type="match status" value="1"/>
</dbReference>
<keyword evidence="4" id="KW-1185">Reference proteome</keyword>
<evidence type="ECO:0000256" key="2">
    <source>
        <dbReference type="ARBA" id="ARBA00023043"/>
    </source>
</evidence>
<accession>A0A6A6EE55</accession>
<dbReference type="PANTHER" id="PTHR24180">
    <property type="entry name" value="CYCLIN-DEPENDENT KINASE INHIBITOR 2C-RELATED"/>
    <property type="match status" value="1"/>
</dbReference>
<dbReference type="PANTHER" id="PTHR24180:SF45">
    <property type="entry name" value="POLY [ADP-RIBOSE] POLYMERASE TANKYRASE"/>
    <property type="match status" value="1"/>
</dbReference>
<reference evidence="3" key="1">
    <citation type="journal article" date="2020" name="Stud. Mycol.">
        <title>101 Dothideomycetes genomes: a test case for predicting lifestyles and emergence of pathogens.</title>
        <authorList>
            <person name="Haridas S."/>
            <person name="Albert R."/>
            <person name="Binder M."/>
            <person name="Bloem J."/>
            <person name="Labutti K."/>
            <person name="Salamov A."/>
            <person name="Andreopoulos B."/>
            <person name="Baker S."/>
            <person name="Barry K."/>
            <person name="Bills G."/>
            <person name="Bluhm B."/>
            <person name="Cannon C."/>
            <person name="Castanera R."/>
            <person name="Culley D."/>
            <person name="Daum C."/>
            <person name="Ezra D."/>
            <person name="Gonzalez J."/>
            <person name="Henrissat B."/>
            <person name="Kuo A."/>
            <person name="Liang C."/>
            <person name="Lipzen A."/>
            <person name="Lutzoni F."/>
            <person name="Magnuson J."/>
            <person name="Mondo S."/>
            <person name="Nolan M."/>
            <person name="Ohm R."/>
            <person name="Pangilinan J."/>
            <person name="Park H.-J."/>
            <person name="Ramirez L."/>
            <person name="Alfaro M."/>
            <person name="Sun H."/>
            <person name="Tritt A."/>
            <person name="Yoshinaga Y."/>
            <person name="Zwiers L.-H."/>
            <person name="Turgeon B."/>
            <person name="Goodwin S."/>
            <person name="Spatafora J."/>
            <person name="Crous P."/>
            <person name="Grigoriev I."/>
        </authorList>
    </citation>
    <scope>NUCLEOTIDE SEQUENCE</scope>
    <source>
        <strain evidence="3">CBS 207.26</strain>
    </source>
</reference>
<dbReference type="InterPro" id="IPR051637">
    <property type="entry name" value="Ank_repeat_dom-contain_49"/>
</dbReference>
<dbReference type="EMBL" id="ML994621">
    <property type="protein sequence ID" value="KAF2189325.1"/>
    <property type="molecule type" value="Genomic_DNA"/>
</dbReference>
<dbReference type="Gene3D" id="1.25.40.20">
    <property type="entry name" value="Ankyrin repeat-containing domain"/>
    <property type="match status" value="2"/>
</dbReference>
<evidence type="ECO:0000256" key="1">
    <source>
        <dbReference type="ARBA" id="ARBA00022737"/>
    </source>
</evidence>
<dbReference type="AlphaFoldDB" id="A0A6A6EE55"/>
<gene>
    <name evidence="3" type="ORF">K469DRAFT_701963</name>
</gene>
<evidence type="ECO:0000313" key="3">
    <source>
        <dbReference type="EMBL" id="KAF2189325.1"/>
    </source>
</evidence>
<organism evidence="3 4">
    <name type="scientific">Zopfia rhizophila CBS 207.26</name>
    <dbReference type="NCBI Taxonomy" id="1314779"/>
    <lineage>
        <taxon>Eukaryota</taxon>
        <taxon>Fungi</taxon>
        <taxon>Dikarya</taxon>
        <taxon>Ascomycota</taxon>
        <taxon>Pezizomycotina</taxon>
        <taxon>Dothideomycetes</taxon>
        <taxon>Dothideomycetes incertae sedis</taxon>
        <taxon>Zopfiaceae</taxon>
        <taxon>Zopfia</taxon>
    </lineage>
</organism>
<dbReference type="OrthoDB" id="1722345at2759"/>
<proteinExistence type="predicted"/>
<dbReference type="InterPro" id="IPR036770">
    <property type="entry name" value="Ankyrin_rpt-contain_sf"/>
</dbReference>
<name>A0A6A6EE55_9PEZI</name>
<protein>
    <submittedName>
        <fullName evidence="3">Uncharacterized protein</fullName>
    </submittedName>
</protein>
<keyword evidence="1" id="KW-0677">Repeat</keyword>
<keyword evidence="2" id="KW-0040">ANK repeat</keyword>
<sequence>MVVGRNDEPFIRYLLSQGANPNLGPPLNPQETIFWRIRPIQNSGSALNAAAASHTPEIFALLLSHGAIISNAIPLHYAAGVGPNVPPGSRIPLMEYLVGLGLDVNSIDDAVRQGDVGHGQHGTPLHYAVMWGRTQEAK</sequence>
<evidence type="ECO:0000313" key="4">
    <source>
        <dbReference type="Proteomes" id="UP000800200"/>
    </source>
</evidence>